<keyword evidence="1" id="KW-0812">Transmembrane</keyword>
<dbReference type="AlphaFoldDB" id="A0A098S5N0"/>
<name>A0A098S5N0_9BACT</name>
<evidence type="ECO:0000313" key="3">
    <source>
        <dbReference type="Proteomes" id="UP000029736"/>
    </source>
</evidence>
<sequence length="129" mass="13349">MNVGQSLSVRVKFNIVQDKQTLVAAGALGTANISKLEKPGIFGKPGKMELQIQSVQAVDGQQVLVSGIPLVLEGQNKRALAWGIGIGAGLITAGIGLAIGFFIKGKDAEFNAGTNINSSVASDMEIEVN</sequence>
<proteinExistence type="predicted"/>
<dbReference type="RefSeq" id="WP_044222998.1">
    <property type="nucleotide sequence ID" value="NZ_JPOS01000038.1"/>
</dbReference>
<accession>A0A098S5N0</accession>
<evidence type="ECO:0000256" key="1">
    <source>
        <dbReference type="SAM" id="Phobius"/>
    </source>
</evidence>
<dbReference type="Proteomes" id="UP000029736">
    <property type="component" value="Unassembled WGS sequence"/>
</dbReference>
<gene>
    <name evidence="2" type="ORF">IX84_16955</name>
</gene>
<protein>
    <submittedName>
        <fullName evidence="2">Uncharacterized protein</fullName>
    </submittedName>
</protein>
<keyword evidence="1" id="KW-1133">Transmembrane helix</keyword>
<organism evidence="2 3">
    <name type="scientific">Phaeodactylibacter xiamenensis</name>
    <dbReference type="NCBI Taxonomy" id="1524460"/>
    <lineage>
        <taxon>Bacteria</taxon>
        <taxon>Pseudomonadati</taxon>
        <taxon>Bacteroidota</taxon>
        <taxon>Saprospiria</taxon>
        <taxon>Saprospirales</taxon>
        <taxon>Haliscomenobacteraceae</taxon>
        <taxon>Phaeodactylibacter</taxon>
    </lineage>
</organism>
<comment type="caution">
    <text evidence="2">The sequence shown here is derived from an EMBL/GenBank/DDBJ whole genome shotgun (WGS) entry which is preliminary data.</text>
</comment>
<dbReference type="OrthoDB" id="581815at2"/>
<feature type="transmembrane region" description="Helical" evidence="1">
    <location>
        <begin position="79"/>
        <end position="103"/>
    </location>
</feature>
<keyword evidence="1" id="KW-0472">Membrane</keyword>
<evidence type="ECO:0000313" key="2">
    <source>
        <dbReference type="EMBL" id="KGE87316.1"/>
    </source>
</evidence>
<reference evidence="2 3" key="1">
    <citation type="journal article" date="2014" name="Int. J. Syst. Evol. Microbiol.">
        <title>Phaeodactylibacter xiamenensis gen. nov., sp. nov., a member of the family Saprospiraceae isolated from the marine alga Phaeodactylum tricornutum.</title>
        <authorList>
            <person name="Chen Z.Jr."/>
            <person name="Lei X."/>
            <person name="Lai Q."/>
            <person name="Li Y."/>
            <person name="Zhang B."/>
            <person name="Zhang J."/>
            <person name="Zhang H."/>
            <person name="Yang L."/>
            <person name="Zheng W."/>
            <person name="Tian Y."/>
            <person name="Yu Z."/>
            <person name="Xu H.Jr."/>
            <person name="Zheng T."/>
        </authorList>
    </citation>
    <scope>NUCLEOTIDE SEQUENCE [LARGE SCALE GENOMIC DNA]</scope>
    <source>
        <strain evidence="2 3">KD52</strain>
    </source>
</reference>
<keyword evidence="3" id="KW-1185">Reference proteome</keyword>
<dbReference type="EMBL" id="JPOS01000038">
    <property type="protein sequence ID" value="KGE87316.1"/>
    <property type="molecule type" value="Genomic_DNA"/>
</dbReference>